<feature type="non-terminal residue" evidence="2">
    <location>
        <position position="155"/>
    </location>
</feature>
<evidence type="ECO:0000256" key="1">
    <source>
        <dbReference type="SAM" id="MobiDB-lite"/>
    </source>
</evidence>
<proteinExistence type="predicted"/>
<dbReference type="EMBL" id="JABFUD020000025">
    <property type="protein sequence ID" value="KAI5059668.1"/>
    <property type="molecule type" value="Genomic_DNA"/>
</dbReference>
<comment type="caution">
    <text evidence="2">The sequence shown here is derived from an EMBL/GenBank/DDBJ whole genome shotgun (WGS) entry which is preliminary data.</text>
</comment>
<dbReference type="AlphaFoldDB" id="A0A9D4U1H7"/>
<evidence type="ECO:0000313" key="3">
    <source>
        <dbReference type="Proteomes" id="UP000886520"/>
    </source>
</evidence>
<dbReference type="OrthoDB" id="1938190at2759"/>
<evidence type="ECO:0000313" key="2">
    <source>
        <dbReference type="EMBL" id="KAI5059668.1"/>
    </source>
</evidence>
<feature type="region of interest" description="Disordered" evidence="1">
    <location>
        <begin position="30"/>
        <end position="51"/>
    </location>
</feature>
<organism evidence="2 3">
    <name type="scientific">Adiantum capillus-veneris</name>
    <name type="common">Maidenhair fern</name>
    <dbReference type="NCBI Taxonomy" id="13818"/>
    <lineage>
        <taxon>Eukaryota</taxon>
        <taxon>Viridiplantae</taxon>
        <taxon>Streptophyta</taxon>
        <taxon>Embryophyta</taxon>
        <taxon>Tracheophyta</taxon>
        <taxon>Polypodiopsida</taxon>
        <taxon>Polypodiidae</taxon>
        <taxon>Polypodiales</taxon>
        <taxon>Pteridineae</taxon>
        <taxon>Pteridaceae</taxon>
        <taxon>Vittarioideae</taxon>
        <taxon>Adiantum</taxon>
    </lineage>
</organism>
<keyword evidence="3" id="KW-1185">Reference proteome</keyword>
<protein>
    <submittedName>
        <fullName evidence="2">Uncharacterized protein</fullName>
    </submittedName>
</protein>
<name>A0A9D4U1H7_ADICA</name>
<gene>
    <name evidence="2" type="ORF">GOP47_0025987</name>
</gene>
<accession>A0A9D4U1H7</accession>
<feature type="non-terminal residue" evidence="2">
    <location>
        <position position="1"/>
    </location>
</feature>
<dbReference type="Proteomes" id="UP000886520">
    <property type="component" value="Chromosome 25"/>
</dbReference>
<reference evidence="2" key="1">
    <citation type="submission" date="2021-01" db="EMBL/GenBank/DDBJ databases">
        <title>Adiantum capillus-veneris genome.</title>
        <authorList>
            <person name="Fang Y."/>
            <person name="Liao Q."/>
        </authorList>
    </citation>
    <scope>NUCLEOTIDE SEQUENCE</scope>
    <source>
        <strain evidence="2">H3</strain>
        <tissue evidence="2">Leaf</tissue>
    </source>
</reference>
<sequence>HHYGLISPLGRPKSCRAMFATAIRLLARGPGHSSQVPKSRSVRGGKKSIDPKVPTQEAYRLADILHSILNEHGPLSVAGCWSHAQTAGFKSKVHMKVLLRWMKERQRVRLVGHPKNKKVDEEDSMRYATLFYNEAKESLSHSEGGIKGDYNAFKR</sequence>
<dbReference type="PANTHER" id="PTHR35110">
    <property type="entry name" value="EXPRESSED PROTEIN"/>
    <property type="match status" value="1"/>
</dbReference>
<dbReference type="PANTHER" id="PTHR35110:SF1">
    <property type="entry name" value="EXPRESSED PROTEIN"/>
    <property type="match status" value="1"/>
</dbReference>